<dbReference type="PANTHER" id="PTHR31333">
    <property type="entry name" value="PWWP DOMAIN-CONTAINING DNA REPAIR FACTOR 3 FAMILY MEMBER"/>
    <property type="match status" value="1"/>
</dbReference>
<dbReference type="InterPro" id="IPR040263">
    <property type="entry name" value="PWP3A_3B_4"/>
</dbReference>
<dbReference type="InterPro" id="IPR048795">
    <property type="entry name" value="PWP3A_3B_4_C"/>
</dbReference>
<feature type="coiled-coil region" evidence="1">
    <location>
        <begin position="475"/>
        <end position="502"/>
    </location>
</feature>
<evidence type="ECO:0000313" key="3">
    <source>
        <dbReference type="EMBL" id="EDV26502.1"/>
    </source>
</evidence>
<dbReference type="RefSeq" id="XP_002110498.1">
    <property type="nucleotide sequence ID" value="XM_002110462.1"/>
</dbReference>
<dbReference type="Proteomes" id="UP000009022">
    <property type="component" value="Unassembled WGS sequence"/>
</dbReference>
<dbReference type="PANTHER" id="PTHR31333:SF6">
    <property type="entry name" value="MUM1 LIKE 1"/>
    <property type="match status" value="1"/>
</dbReference>
<accession>B3RSE9</accession>
<reference evidence="3 4" key="1">
    <citation type="journal article" date="2008" name="Nature">
        <title>The Trichoplax genome and the nature of placozoans.</title>
        <authorList>
            <person name="Srivastava M."/>
            <person name="Begovic E."/>
            <person name="Chapman J."/>
            <person name="Putnam N.H."/>
            <person name="Hellsten U."/>
            <person name="Kawashima T."/>
            <person name="Kuo A."/>
            <person name="Mitros T."/>
            <person name="Salamov A."/>
            <person name="Carpenter M.L."/>
            <person name="Signorovitch A.Y."/>
            <person name="Moreno M.A."/>
            <person name="Kamm K."/>
            <person name="Grimwood J."/>
            <person name="Schmutz J."/>
            <person name="Shapiro H."/>
            <person name="Grigoriev I.V."/>
            <person name="Buss L.W."/>
            <person name="Schierwater B."/>
            <person name="Dellaporta S.L."/>
            <person name="Rokhsar D.S."/>
        </authorList>
    </citation>
    <scope>NUCLEOTIDE SEQUENCE [LARGE SCALE GENOMIC DNA]</scope>
    <source>
        <strain evidence="3 4">Grell-BS-1999</strain>
    </source>
</reference>
<dbReference type="KEGG" id="tad:TRIADDRAFT_54573"/>
<name>B3RSE9_TRIAD</name>
<dbReference type="AlphaFoldDB" id="B3RSE9"/>
<evidence type="ECO:0000256" key="1">
    <source>
        <dbReference type="SAM" id="Coils"/>
    </source>
</evidence>
<feature type="domain" description="PWWP" evidence="2">
    <location>
        <begin position="348"/>
        <end position="413"/>
    </location>
</feature>
<dbReference type="HOGENOM" id="CLU_434357_0_0_1"/>
<dbReference type="OrthoDB" id="5970727at2759"/>
<sequence length="630" mass="72588">MADISSRLTYGNKILFGKAMAEIKQYISSSTEVCPQSITSEHLNVVNNSLSSSNGNRLADSLKKDDSDGDIPDATIQIAKKRKLLDWQSNVDPTYDTKEIVIDSQKADSSKYSALSDNFDGITAIRSISEIDDVKLDCDSSDYDFNKDDDDDALLMEEGLTPQKQLSKRPPVPGDIIWYKYEKDPHWPCLVLKTYKKANKTNKPTKKTKRTTKKIEKITKLKILFLISNQTLITARMKNWAFFFSECERYKIAGKKSKYSEDFMKSVNLAERLFLRKDKDMASIFKEINYVPETRNVRSTYSDTDSSDKESDFGYDIIPIQEPKTLFGIQVTEIADDSDLSKGKEVSEGDYLWAKFPTCPWWPAKVIDIETSDATETITVSFFGENSMESFKSSSNSIRLWNCKEKRKMIKTGMHSKSDKNNNTTDEEVTRTPEPGDIIWYKHKLLSYWPAMARHLEEKLHEDFTQAVNLAESFLNRTDEDIEFLAEEILKYESENEDEIEDDDTVINRQLSQDLMNIIVSDDMKSMLKRIHAGEESSWRHKIFTLGSRSAVADLKLQAGFGPIHKNQYHELMSTLEEIYYEINNDLNPDDIFFQCRSYCYDVLLPEAIIRSLRSHYNLTLEEAEKKYLS</sequence>
<proteinExistence type="predicted"/>
<dbReference type="EMBL" id="DS985243">
    <property type="protein sequence ID" value="EDV26502.1"/>
    <property type="molecule type" value="Genomic_DNA"/>
</dbReference>
<keyword evidence="1" id="KW-0175">Coiled coil</keyword>
<keyword evidence="4" id="KW-1185">Reference proteome</keyword>
<dbReference type="Pfam" id="PF20886">
    <property type="entry name" value="PWP3A-B_C"/>
    <property type="match status" value="1"/>
</dbReference>
<protein>
    <recommendedName>
        <fullName evidence="2">PWWP domain-containing protein</fullName>
    </recommendedName>
</protein>
<dbReference type="Pfam" id="PF00855">
    <property type="entry name" value="PWWP"/>
    <property type="match status" value="2"/>
</dbReference>
<gene>
    <name evidence="3" type="ORF">TRIADDRAFT_54573</name>
</gene>
<organism evidence="3 4">
    <name type="scientific">Trichoplax adhaerens</name>
    <name type="common">Trichoplax reptans</name>
    <dbReference type="NCBI Taxonomy" id="10228"/>
    <lineage>
        <taxon>Eukaryota</taxon>
        <taxon>Metazoa</taxon>
        <taxon>Placozoa</taxon>
        <taxon>Uniplacotomia</taxon>
        <taxon>Trichoplacea</taxon>
        <taxon>Trichoplacidae</taxon>
        <taxon>Trichoplax</taxon>
    </lineage>
</organism>
<dbReference type="CDD" id="cd05162">
    <property type="entry name" value="PWWP"/>
    <property type="match status" value="1"/>
</dbReference>
<dbReference type="PROSITE" id="PS50812">
    <property type="entry name" value="PWWP"/>
    <property type="match status" value="1"/>
</dbReference>
<dbReference type="SUPFAM" id="SSF63748">
    <property type="entry name" value="Tudor/PWWP/MBT"/>
    <property type="match status" value="2"/>
</dbReference>
<dbReference type="InterPro" id="IPR000313">
    <property type="entry name" value="PWWP_dom"/>
</dbReference>
<dbReference type="InParanoid" id="B3RSE9"/>
<dbReference type="CTD" id="6752254"/>
<dbReference type="GeneID" id="6752254"/>
<dbReference type="InterPro" id="IPR035504">
    <property type="entry name" value="MUM1-like_PWWP"/>
</dbReference>
<evidence type="ECO:0000259" key="2">
    <source>
        <dbReference type="PROSITE" id="PS50812"/>
    </source>
</evidence>
<dbReference type="CDD" id="cd06080">
    <property type="entry name" value="PWWP_MUM1-like"/>
    <property type="match status" value="1"/>
</dbReference>
<dbReference type="Gene3D" id="2.30.30.140">
    <property type="match status" value="2"/>
</dbReference>
<evidence type="ECO:0000313" key="4">
    <source>
        <dbReference type="Proteomes" id="UP000009022"/>
    </source>
</evidence>